<comment type="caution">
    <text evidence="2">The sequence shown here is derived from an EMBL/GenBank/DDBJ whole genome shotgun (WGS) entry which is preliminary data.</text>
</comment>
<feature type="non-terminal residue" evidence="2">
    <location>
        <position position="1"/>
    </location>
</feature>
<evidence type="ECO:0000313" key="2">
    <source>
        <dbReference type="EMBL" id="GMS89674.1"/>
    </source>
</evidence>
<feature type="transmembrane region" description="Helical" evidence="1">
    <location>
        <begin position="12"/>
        <end position="33"/>
    </location>
</feature>
<dbReference type="Proteomes" id="UP001432027">
    <property type="component" value="Unassembled WGS sequence"/>
</dbReference>
<gene>
    <name evidence="2" type="ORF">PENTCL1PPCAC_11849</name>
</gene>
<keyword evidence="3" id="KW-1185">Reference proteome</keyword>
<feature type="non-terminal residue" evidence="2">
    <location>
        <position position="266"/>
    </location>
</feature>
<evidence type="ECO:0000256" key="1">
    <source>
        <dbReference type="SAM" id="Phobius"/>
    </source>
</evidence>
<keyword evidence="1" id="KW-0472">Membrane</keyword>
<proteinExistence type="predicted"/>
<protein>
    <recommendedName>
        <fullName evidence="4">G protein-coupled receptor</fullName>
    </recommendedName>
</protein>
<feature type="transmembrane region" description="Helical" evidence="1">
    <location>
        <begin position="83"/>
        <end position="102"/>
    </location>
</feature>
<reference evidence="2" key="1">
    <citation type="submission" date="2023-10" db="EMBL/GenBank/DDBJ databases">
        <title>Genome assembly of Pristionchus species.</title>
        <authorList>
            <person name="Yoshida K."/>
            <person name="Sommer R.J."/>
        </authorList>
    </citation>
    <scope>NUCLEOTIDE SEQUENCE</scope>
    <source>
        <strain evidence="2">RS0144</strain>
    </source>
</reference>
<keyword evidence="1" id="KW-1133">Transmembrane helix</keyword>
<dbReference type="EMBL" id="BTSX01000003">
    <property type="protein sequence ID" value="GMS89674.1"/>
    <property type="molecule type" value="Genomic_DNA"/>
</dbReference>
<evidence type="ECO:0000313" key="3">
    <source>
        <dbReference type="Proteomes" id="UP001432027"/>
    </source>
</evidence>
<feature type="transmembrane region" description="Helical" evidence="1">
    <location>
        <begin position="45"/>
        <end position="71"/>
    </location>
</feature>
<feature type="transmembrane region" description="Helical" evidence="1">
    <location>
        <begin position="179"/>
        <end position="205"/>
    </location>
</feature>
<name>A0AAV5T366_9BILA</name>
<accession>A0AAV5T366</accession>
<keyword evidence="1" id="KW-0812">Transmembrane</keyword>
<sequence>RFLVSPLLFQMAVTEDIIDVALLTAFSYLLLRLQFAKHEAFRTHFFHWFLLIGLFSSFSVIGYIIAVRFTYSEEYSWVFKAGYLLNAFTVTAATIGKVYMLAHRLTVLRSISLNENVWTRSFSAKLVLGQIILSGVQCGQIFFCDYAYTERNGVKYVTYFDDKCTDKTKRLLITKQREMFIVVSVCSITHLIKAIHQMCWVLVAAFQLQDLGTWLQYTYPYTHYLSTYSGAITLVIFNSRVRWLLISIKYEDREEGTTRVTSLSRF</sequence>
<dbReference type="PANTHER" id="PTHR31552">
    <property type="entry name" value="SERPENTINE RECEPTOR CLASS GAMMA"/>
    <property type="match status" value="1"/>
</dbReference>
<organism evidence="2 3">
    <name type="scientific">Pristionchus entomophagus</name>
    <dbReference type="NCBI Taxonomy" id="358040"/>
    <lineage>
        <taxon>Eukaryota</taxon>
        <taxon>Metazoa</taxon>
        <taxon>Ecdysozoa</taxon>
        <taxon>Nematoda</taxon>
        <taxon>Chromadorea</taxon>
        <taxon>Rhabditida</taxon>
        <taxon>Rhabditina</taxon>
        <taxon>Diplogasteromorpha</taxon>
        <taxon>Diplogasteroidea</taxon>
        <taxon>Neodiplogasteridae</taxon>
        <taxon>Pristionchus</taxon>
    </lineage>
</organism>
<evidence type="ECO:0008006" key="4">
    <source>
        <dbReference type="Google" id="ProtNLM"/>
    </source>
</evidence>
<feature type="transmembrane region" description="Helical" evidence="1">
    <location>
        <begin position="225"/>
        <end position="245"/>
    </location>
</feature>
<dbReference type="PANTHER" id="PTHR31552:SF31">
    <property type="entry name" value="SERPENTINE RECEPTOR CLASS GAMMA"/>
    <property type="match status" value="1"/>
</dbReference>
<dbReference type="AlphaFoldDB" id="A0AAV5T366"/>